<dbReference type="FunFam" id="2.40.10.10:FF:000038">
    <property type="entry name" value="Serine protease"/>
    <property type="match status" value="2"/>
</dbReference>
<dbReference type="GO" id="GO:0004252">
    <property type="term" value="F:serine-type endopeptidase activity"/>
    <property type="evidence" value="ECO:0007669"/>
    <property type="project" value="InterPro"/>
</dbReference>
<dbReference type="CDD" id="cd00190">
    <property type="entry name" value="Tryp_SPc"/>
    <property type="match status" value="2"/>
</dbReference>
<dbReference type="InterPro" id="IPR041515">
    <property type="entry name" value="PPAF-2-like_Clip"/>
</dbReference>
<keyword evidence="8" id="KW-0732">Signal</keyword>
<feature type="chain" id="PRO_5044555450" description="Phenoloxidase-activating factor 2" evidence="8">
    <location>
        <begin position="21"/>
        <end position="746"/>
    </location>
</feature>
<dbReference type="VEuPathDB" id="VectorBase:LLONM1_001277"/>
<dbReference type="Pfam" id="PF18322">
    <property type="entry name" value="CLIP_1"/>
    <property type="match status" value="2"/>
</dbReference>
<dbReference type="EMBL" id="AJWK01024105">
    <property type="status" value="NOT_ANNOTATED_CDS"/>
    <property type="molecule type" value="Genomic_DNA"/>
</dbReference>
<evidence type="ECO:0000313" key="10">
    <source>
        <dbReference type="EMBL" id="MBC1176921.1"/>
    </source>
</evidence>
<dbReference type="InterPro" id="IPR018114">
    <property type="entry name" value="TRYPSIN_HIS"/>
</dbReference>
<dbReference type="InterPro" id="IPR043504">
    <property type="entry name" value="Peptidase_S1_PA_chymotrypsin"/>
</dbReference>
<evidence type="ECO:0000256" key="7">
    <source>
        <dbReference type="SAM" id="MobiDB-lite"/>
    </source>
</evidence>
<dbReference type="SUPFAM" id="SSF50494">
    <property type="entry name" value="Trypsin-like serine proteases"/>
    <property type="match status" value="2"/>
</dbReference>
<dbReference type="EMBL" id="GITU01008218">
    <property type="protein sequence ID" value="MBC1176921.1"/>
    <property type="molecule type" value="Transcribed_RNA"/>
</dbReference>
<dbReference type="PROSITE" id="PS00134">
    <property type="entry name" value="TRYPSIN_HIS"/>
    <property type="match status" value="1"/>
</dbReference>
<dbReference type="InterPro" id="IPR001314">
    <property type="entry name" value="Peptidase_S1A"/>
</dbReference>
<feature type="domain" description="Peptidase S1" evidence="9">
    <location>
        <begin position="481"/>
        <end position="734"/>
    </location>
</feature>
<dbReference type="VEuPathDB" id="VectorBase:LLOJ007258"/>
<dbReference type="Pfam" id="PF00089">
    <property type="entry name" value="Trypsin"/>
    <property type="match status" value="2"/>
</dbReference>
<evidence type="ECO:0000313" key="11">
    <source>
        <dbReference type="EnsemblMetazoa" id="LLOJ007258-PA"/>
    </source>
</evidence>
<comment type="subcellular location">
    <subcellularLocation>
        <location evidence="1">Secreted</location>
    </subcellularLocation>
</comment>
<feature type="signal peptide" evidence="8">
    <location>
        <begin position="1"/>
        <end position="20"/>
    </location>
</feature>
<evidence type="ECO:0000313" key="12">
    <source>
        <dbReference type="Proteomes" id="UP000092461"/>
    </source>
</evidence>
<evidence type="ECO:0000256" key="6">
    <source>
        <dbReference type="ARBA" id="ARBA00076468"/>
    </source>
</evidence>
<dbReference type="PANTHER" id="PTHR24258:SF129">
    <property type="entry name" value="LP15124P-RELATED"/>
    <property type="match status" value="1"/>
</dbReference>
<evidence type="ECO:0000256" key="1">
    <source>
        <dbReference type="ARBA" id="ARBA00004613"/>
    </source>
</evidence>
<dbReference type="InterPro" id="IPR001254">
    <property type="entry name" value="Trypsin_dom"/>
</dbReference>
<dbReference type="GO" id="GO:0006508">
    <property type="term" value="P:proteolysis"/>
    <property type="evidence" value="ECO:0007669"/>
    <property type="project" value="UniProtKB-KW"/>
</dbReference>
<dbReference type="VEuPathDB" id="VectorBase:LLONM1_011451"/>
<feature type="region of interest" description="Disordered" evidence="7">
    <location>
        <begin position="41"/>
        <end position="73"/>
    </location>
</feature>
<sequence length="746" mass="81886">MQHLRLTLVLVTTLAVGLKAQSDTGSLDDLINQIFTSTPGIGGKDPVVTPAPPTQRPPTQRPATIPPIPSEKPIQTCDGGECVPYYRCSQDGNIITTGDGLLDIRIDVEDEPRPCPDYFEKCCALKDKQVKPILPPVQIREGCGNRNQDGIGFRITGDKDNEAQFGEFPWMIAILKEEQAISQTLNVYQCGGSLIHPQVVLTAAHCVDGKQPNVLKVRAGEWDTQTKNEIYAHQDREVESFIIHQDYYKGALFNDIALLFLKTPLDLAENVQTVCLPPQDFNFDTSRCYASGWGKDVFGKEGKYQVILKKIDLPIVPHEPCQSALRTTRLGRFFELHDSFICAGGEPMKDTCKGDGGSPLACPSGPASTRYYQAGIVAWGIGCGEKQIPGVYPTQTPQILTTDSGEQCKCVPYYLCDPTTKSTRTDGQLDGFGIIDIRFDPRTCQDVLDVCCLEGKEREKPIVVPPVTTQPDRPRGCGIRNVGGLDFTLSGNTNEAGFGEFPWTVALIRIRDDSCLCGGSLIHPRVVLTGNHCVRQIPANDIKVRAGEWDTQTTKERLPYQERNVMQAITHPSYNVRTLANNIALLVLTTPFTLMDHINPICLPQQNFQSTSDSCFASGWGKDVFGKAGKYSVIMKRVQLPMVPFRQCETALQKTRLGPSFRLDSTFVCAGGIPGIDTCTGDGGAPLVCPIGASTSNRYVQTGIVSWGIGCKEDHPAVYTHVALFRNWIDMQMNSLGLDTSSYTPQ</sequence>
<reference evidence="10" key="2">
    <citation type="journal article" date="2020" name="BMC">
        <title>Leishmania infection induces a limited differential gene expression in the sand fly midgut.</title>
        <authorList>
            <person name="Coutinho-Abreu I.V."/>
            <person name="Serafim T.D."/>
            <person name="Meneses C."/>
            <person name="Kamhawi S."/>
            <person name="Oliveira F."/>
            <person name="Valenzuela J.G."/>
        </authorList>
    </citation>
    <scope>NUCLEOTIDE SEQUENCE</scope>
    <source>
        <strain evidence="10">Jacobina</strain>
        <tissue evidence="10">Midgut</tissue>
    </source>
</reference>
<keyword evidence="12" id="KW-1185">Reference proteome</keyword>
<evidence type="ECO:0000256" key="8">
    <source>
        <dbReference type="SAM" id="SignalP"/>
    </source>
</evidence>
<dbReference type="EnsemblMetazoa" id="LLOJ007258-RA">
    <property type="protein sequence ID" value="LLOJ007258-PA"/>
    <property type="gene ID" value="LLOJ007258"/>
</dbReference>
<dbReference type="Proteomes" id="UP000092461">
    <property type="component" value="Unassembled WGS sequence"/>
</dbReference>
<reference evidence="12" key="1">
    <citation type="submission" date="2012-05" db="EMBL/GenBank/DDBJ databases">
        <title>Whole Genome Assembly of Lutzomyia longipalpis.</title>
        <authorList>
            <person name="Richards S."/>
            <person name="Qu C."/>
            <person name="Dillon R."/>
            <person name="Worley K."/>
            <person name="Scherer S."/>
            <person name="Batterton M."/>
            <person name="Taylor A."/>
            <person name="Hawes A."/>
            <person name="Hernandez B."/>
            <person name="Kovar C."/>
            <person name="Mandapat C."/>
            <person name="Pham C."/>
            <person name="Qu C."/>
            <person name="Jing C."/>
            <person name="Bess C."/>
            <person name="Bandaranaike D."/>
            <person name="Ngo D."/>
            <person name="Ongeri F."/>
            <person name="Arias F."/>
            <person name="Lara F."/>
            <person name="Weissenberger G."/>
            <person name="Kamau G."/>
            <person name="Han H."/>
            <person name="Shen H."/>
            <person name="Dinh H."/>
            <person name="Khalil I."/>
            <person name="Jones J."/>
            <person name="Shafer J."/>
            <person name="Jayaseelan J."/>
            <person name="Quiroz J."/>
            <person name="Blankenburg K."/>
            <person name="Nguyen L."/>
            <person name="Jackson L."/>
            <person name="Francisco L."/>
            <person name="Tang L.-Y."/>
            <person name="Pu L.-L."/>
            <person name="Perales L."/>
            <person name="Lorensuhewa L."/>
            <person name="Munidasa M."/>
            <person name="Coyle M."/>
            <person name="Taylor M."/>
            <person name="Puazo M."/>
            <person name="Firestine M."/>
            <person name="Scheel M."/>
            <person name="Javaid M."/>
            <person name="Wang M."/>
            <person name="Li M."/>
            <person name="Tabassum N."/>
            <person name="Saada N."/>
            <person name="Osuji N."/>
            <person name="Aqrawi P."/>
            <person name="Fu Q."/>
            <person name="Thornton R."/>
            <person name="Raj R."/>
            <person name="Goodspeed R."/>
            <person name="Mata R."/>
            <person name="Najjar R."/>
            <person name="Gubbala S."/>
            <person name="Lee S."/>
            <person name="Denson S."/>
            <person name="Patil S."/>
            <person name="Macmil S."/>
            <person name="Qi S."/>
            <person name="Matskevitch T."/>
            <person name="Palculict T."/>
            <person name="Mathew T."/>
            <person name="Vee V."/>
            <person name="Velamala V."/>
            <person name="Korchina V."/>
            <person name="Cai W."/>
            <person name="Liu W."/>
            <person name="Dai W."/>
            <person name="Zou X."/>
            <person name="Zhu Y."/>
            <person name="Zhang Y."/>
            <person name="Wu Y.-Q."/>
            <person name="Xin Y."/>
            <person name="Nazarath L."/>
            <person name="Kovar C."/>
            <person name="Han Y."/>
            <person name="Muzny D."/>
            <person name="Gibbs R."/>
        </authorList>
    </citation>
    <scope>NUCLEOTIDE SEQUENCE [LARGE SCALE GENOMIC DNA]</scope>
    <source>
        <strain evidence="12">Jacobina</strain>
    </source>
</reference>
<dbReference type="PROSITE" id="PS50240">
    <property type="entry name" value="TRYPSIN_DOM"/>
    <property type="match status" value="2"/>
</dbReference>
<organism evidence="11 12">
    <name type="scientific">Lutzomyia longipalpis</name>
    <name type="common">Sand fly</name>
    <dbReference type="NCBI Taxonomy" id="7200"/>
    <lineage>
        <taxon>Eukaryota</taxon>
        <taxon>Metazoa</taxon>
        <taxon>Ecdysozoa</taxon>
        <taxon>Arthropoda</taxon>
        <taxon>Hexapoda</taxon>
        <taxon>Insecta</taxon>
        <taxon>Pterygota</taxon>
        <taxon>Neoptera</taxon>
        <taxon>Endopterygota</taxon>
        <taxon>Diptera</taxon>
        <taxon>Nematocera</taxon>
        <taxon>Psychodoidea</taxon>
        <taxon>Psychodidae</taxon>
        <taxon>Lutzomyia</taxon>
        <taxon>Lutzomyia</taxon>
    </lineage>
</organism>
<evidence type="ECO:0000256" key="2">
    <source>
        <dbReference type="ARBA" id="ARBA00022525"/>
    </source>
</evidence>
<evidence type="ECO:0000256" key="5">
    <source>
        <dbReference type="ARBA" id="ARBA00068096"/>
    </source>
</evidence>
<dbReference type="InterPro" id="IPR009003">
    <property type="entry name" value="Peptidase_S1_PA"/>
</dbReference>
<protein>
    <recommendedName>
        <fullName evidence="5">Phenoloxidase-activating factor 2</fullName>
    </recommendedName>
    <alternativeName>
        <fullName evidence="6">Prophenoloxidase-activating factor II</fullName>
    </alternativeName>
</protein>
<name>A0A1B0CQV9_LUTLO</name>
<evidence type="ECO:0000256" key="4">
    <source>
        <dbReference type="ARBA" id="ARBA00024195"/>
    </source>
</evidence>
<feature type="compositionally biased region" description="Pro residues" evidence="7">
    <location>
        <begin position="49"/>
        <end position="70"/>
    </location>
</feature>
<proteinExistence type="inferred from homology"/>
<dbReference type="GO" id="GO:0005576">
    <property type="term" value="C:extracellular region"/>
    <property type="evidence" value="ECO:0007669"/>
    <property type="project" value="UniProtKB-SubCell"/>
</dbReference>
<dbReference type="SMART" id="SM00020">
    <property type="entry name" value="Tryp_SPc"/>
    <property type="match status" value="2"/>
</dbReference>
<evidence type="ECO:0000256" key="3">
    <source>
        <dbReference type="ARBA" id="ARBA00023157"/>
    </source>
</evidence>
<keyword evidence="3" id="KW-1015">Disulfide bond</keyword>
<evidence type="ECO:0000259" key="9">
    <source>
        <dbReference type="PROSITE" id="PS50240"/>
    </source>
</evidence>
<dbReference type="EMBL" id="AJWK01024107">
    <property type="status" value="NOT_ANNOTATED_CDS"/>
    <property type="molecule type" value="Genomic_DNA"/>
</dbReference>
<dbReference type="EMBL" id="AJWK01024106">
    <property type="status" value="NOT_ANNOTATED_CDS"/>
    <property type="molecule type" value="Genomic_DNA"/>
</dbReference>
<accession>A0A1B0CQV9</accession>
<dbReference type="PANTHER" id="PTHR24258">
    <property type="entry name" value="SERINE PROTEASE-RELATED"/>
    <property type="match status" value="1"/>
</dbReference>
<keyword evidence="2" id="KW-0964">Secreted</keyword>
<dbReference type="AlphaFoldDB" id="A0A1B0CQV9"/>
<reference evidence="11" key="3">
    <citation type="submission" date="2020-05" db="UniProtKB">
        <authorList>
            <consortium name="EnsemblMetazoa"/>
        </authorList>
    </citation>
    <scope>IDENTIFICATION</scope>
    <source>
        <strain evidence="11">Jacobina</strain>
    </source>
</reference>
<dbReference type="Gene3D" id="2.40.10.10">
    <property type="entry name" value="Trypsin-like serine proteases"/>
    <property type="match status" value="4"/>
</dbReference>
<keyword evidence="10" id="KW-0645">Protease</keyword>
<keyword evidence="10" id="KW-0378">Hydrolase</keyword>
<dbReference type="PRINTS" id="PR00722">
    <property type="entry name" value="CHYMOTRYPSIN"/>
</dbReference>
<feature type="domain" description="Peptidase S1" evidence="9">
    <location>
        <begin position="155"/>
        <end position="392"/>
    </location>
</feature>
<comment type="similarity">
    <text evidence="4">Belongs to the peptidase S1 family. CLIP subfamily.</text>
</comment>